<dbReference type="InterPro" id="IPR017689">
    <property type="entry name" value="BamD"/>
</dbReference>
<protein>
    <recommendedName>
        <fullName evidence="6">Outer membrane protein assembly factor BamD</fullName>
    </recommendedName>
</protein>
<feature type="chain" id="PRO_5037986448" description="Outer membrane protein assembly factor BamD" evidence="9">
    <location>
        <begin position="30"/>
        <end position="308"/>
    </location>
</feature>
<dbReference type="GO" id="GO:0051205">
    <property type="term" value="P:protein insertion into membrane"/>
    <property type="evidence" value="ECO:0007669"/>
    <property type="project" value="UniProtKB-UniRule"/>
</dbReference>
<dbReference type="InterPro" id="IPR039565">
    <property type="entry name" value="BamD-like"/>
</dbReference>
<dbReference type="CDD" id="cd15830">
    <property type="entry name" value="BamD"/>
    <property type="match status" value="1"/>
</dbReference>
<comment type="caution">
    <text evidence="11">The sequence shown here is derived from an EMBL/GenBank/DDBJ whole genome shotgun (WGS) entry which is preliminary data.</text>
</comment>
<dbReference type="Proteomes" id="UP000632498">
    <property type="component" value="Unassembled WGS sequence"/>
</dbReference>
<dbReference type="PANTHER" id="PTHR37423:SF1">
    <property type="entry name" value="OUTER MEMBRANE PROTEIN ASSEMBLY FACTOR BAMD"/>
    <property type="match status" value="1"/>
</dbReference>
<dbReference type="Pfam" id="PF13525">
    <property type="entry name" value="YfiO"/>
    <property type="match status" value="1"/>
</dbReference>
<feature type="repeat" description="TPR" evidence="7">
    <location>
        <begin position="76"/>
        <end position="109"/>
    </location>
</feature>
<evidence type="ECO:0000256" key="7">
    <source>
        <dbReference type="PROSITE-ProRule" id="PRU00339"/>
    </source>
</evidence>
<evidence type="ECO:0000256" key="5">
    <source>
        <dbReference type="ARBA" id="ARBA00023288"/>
    </source>
</evidence>
<dbReference type="GO" id="GO:0043165">
    <property type="term" value="P:Gram-negative-bacterium-type cell outer membrane assembly"/>
    <property type="evidence" value="ECO:0007669"/>
    <property type="project" value="UniProtKB-UniRule"/>
</dbReference>
<keyword evidence="2 6" id="KW-0472">Membrane</keyword>
<feature type="signal peptide" evidence="9">
    <location>
        <begin position="1"/>
        <end position="29"/>
    </location>
</feature>
<reference evidence="11" key="2">
    <citation type="submission" date="2020-09" db="EMBL/GenBank/DDBJ databases">
        <authorList>
            <person name="Sun Q."/>
            <person name="Zhou Y."/>
        </authorList>
    </citation>
    <scope>NUCLEOTIDE SEQUENCE</scope>
    <source>
        <strain evidence="11">CGMCC 1.15254</strain>
    </source>
</reference>
<gene>
    <name evidence="6 11" type="primary">bamD</name>
    <name evidence="11" type="ORF">GCM10011332_14610</name>
</gene>
<keyword evidence="12" id="KW-1185">Reference proteome</keyword>
<organism evidence="11 12">
    <name type="scientific">Terasakiella brassicae</name>
    <dbReference type="NCBI Taxonomy" id="1634917"/>
    <lineage>
        <taxon>Bacteria</taxon>
        <taxon>Pseudomonadati</taxon>
        <taxon>Pseudomonadota</taxon>
        <taxon>Alphaproteobacteria</taxon>
        <taxon>Rhodospirillales</taxon>
        <taxon>Terasakiellaceae</taxon>
        <taxon>Terasakiella</taxon>
    </lineage>
</organism>
<keyword evidence="3 6" id="KW-0564">Palmitate</keyword>
<feature type="compositionally biased region" description="Basic and acidic residues" evidence="8">
    <location>
        <begin position="278"/>
        <end position="295"/>
    </location>
</feature>
<proteinExistence type="inferred from homology"/>
<feature type="domain" description="Outer membrane lipoprotein BamD-like" evidence="10">
    <location>
        <begin position="37"/>
        <end position="231"/>
    </location>
</feature>
<feature type="region of interest" description="Disordered" evidence="8">
    <location>
        <begin position="278"/>
        <end position="308"/>
    </location>
</feature>
<keyword evidence="7" id="KW-0802">TPR repeat</keyword>
<dbReference type="HAMAP" id="MF_00922">
    <property type="entry name" value="OM_assembly_BamD"/>
    <property type="match status" value="1"/>
</dbReference>
<evidence type="ECO:0000256" key="8">
    <source>
        <dbReference type="SAM" id="MobiDB-lite"/>
    </source>
</evidence>
<keyword evidence="4 6" id="KW-0998">Cell outer membrane</keyword>
<reference evidence="11" key="1">
    <citation type="journal article" date="2014" name="Int. J. Syst. Evol. Microbiol.">
        <title>Complete genome sequence of Corynebacterium casei LMG S-19264T (=DSM 44701T), isolated from a smear-ripened cheese.</title>
        <authorList>
            <consortium name="US DOE Joint Genome Institute (JGI-PGF)"/>
            <person name="Walter F."/>
            <person name="Albersmeier A."/>
            <person name="Kalinowski J."/>
            <person name="Ruckert C."/>
        </authorList>
    </citation>
    <scope>NUCLEOTIDE SEQUENCE</scope>
    <source>
        <strain evidence="11">CGMCC 1.15254</strain>
    </source>
</reference>
<dbReference type="PROSITE" id="PS51257">
    <property type="entry name" value="PROKAR_LIPOPROTEIN"/>
    <property type="match status" value="1"/>
</dbReference>
<keyword evidence="1 6" id="KW-0732">Signal</keyword>
<dbReference type="EMBL" id="BMHV01000008">
    <property type="protein sequence ID" value="GGF61826.1"/>
    <property type="molecule type" value="Genomic_DNA"/>
</dbReference>
<comment type="subcellular location">
    <subcellularLocation>
        <location evidence="6">Cell outer membrane</location>
        <topology evidence="6">Lipid-anchor</topology>
    </subcellularLocation>
</comment>
<evidence type="ECO:0000256" key="4">
    <source>
        <dbReference type="ARBA" id="ARBA00023237"/>
    </source>
</evidence>
<dbReference type="RefSeq" id="WP_188663341.1">
    <property type="nucleotide sequence ID" value="NZ_BMHV01000008.1"/>
</dbReference>
<evidence type="ECO:0000256" key="6">
    <source>
        <dbReference type="HAMAP-Rule" id="MF_00922"/>
    </source>
</evidence>
<evidence type="ECO:0000313" key="12">
    <source>
        <dbReference type="Proteomes" id="UP000632498"/>
    </source>
</evidence>
<evidence type="ECO:0000256" key="3">
    <source>
        <dbReference type="ARBA" id="ARBA00023139"/>
    </source>
</evidence>
<comment type="similarity">
    <text evidence="6">Belongs to the BamD family.</text>
</comment>
<comment type="function">
    <text evidence="6">Part of the outer membrane protein assembly complex, which is involved in assembly and insertion of beta-barrel proteins into the outer membrane.</text>
</comment>
<dbReference type="PROSITE" id="PS50005">
    <property type="entry name" value="TPR"/>
    <property type="match status" value="1"/>
</dbReference>
<dbReference type="Gene3D" id="1.25.40.10">
    <property type="entry name" value="Tetratricopeptide repeat domain"/>
    <property type="match status" value="1"/>
</dbReference>
<evidence type="ECO:0000313" key="11">
    <source>
        <dbReference type="EMBL" id="GGF61826.1"/>
    </source>
</evidence>
<comment type="subunit">
    <text evidence="6">Part of the Bam complex.</text>
</comment>
<evidence type="ECO:0000259" key="10">
    <source>
        <dbReference type="Pfam" id="PF13525"/>
    </source>
</evidence>
<evidence type="ECO:0000256" key="9">
    <source>
        <dbReference type="SAM" id="SignalP"/>
    </source>
</evidence>
<dbReference type="InterPro" id="IPR019734">
    <property type="entry name" value="TPR_rpt"/>
</dbReference>
<name>A0A917FAZ2_9PROT</name>
<dbReference type="InterPro" id="IPR011990">
    <property type="entry name" value="TPR-like_helical_dom_sf"/>
</dbReference>
<sequence length="308" mass="36000">MKQIKFKSILKLAAPIAIVALLGACSSNKDETPYVEQPVEQLYNDAHNDLLGGKYKEAAKKFDEVERQHPYSIWATKAQLMAAYAHYEHEKYDDAVIALDRFIQLHPSNKDVPYATYLKGLSYYEQISDVGRDQMMTDQAQKTFRELIKKYPTSKYARDARLKLDLTFDHLAGKEMEIGRYYTSRNQCIAALARFKTVVQKYDTTTHVPEALHRMIECYMQLGLDDEAKRTAAVLGHNFPGSEWYVDTYQIVERKRLRDKEDPAWYWPFEGKDALEALEEQDGKKAEDLRARQEQPENTEEESWWKFW</sequence>
<dbReference type="SUPFAM" id="SSF48452">
    <property type="entry name" value="TPR-like"/>
    <property type="match status" value="1"/>
</dbReference>
<evidence type="ECO:0000256" key="1">
    <source>
        <dbReference type="ARBA" id="ARBA00022729"/>
    </source>
</evidence>
<dbReference type="NCBIfam" id="TIGR03302">
    <property type="entry name" value="OM_YfiO"/>
    <property type="match status" value="1"/>
</dbReference>
<accession>A0A917FAZ2</accession>
<dbReference type="AlphaFoldDB" id="A0A917FAZ2"/>
<keyword evidence="5 6" id="KW-0449">Lipoprotein</keyword>
<dbReference type="GO" id="GO:1990063">
    <property type="term" value="C:Bam protein complex"/>
    <property type="evidence" value="ECO:0007669"/>
    <property type="project" value="TreeGrafter"/>
</dbReference>
<dbReference type="PANTHER" id="PTHR37423">
    <property type="entry name" value="SOLUBLE LYTIC MUREIN TRANSGLYCOSYLASE-RELATED"/>
    <property type="match status" value="1"/>
</dbReference>
<evidence type="ECO:0000256" key="2">
    <source>
        <dbReference type="ARBA" id="ARBA00023136"/>
    </source>
</evidence>